<feature type="transmembrane region" description="Helical" evidence="7">
    <location>
        <begin position="28"/>
        <end position="46"/>
    </location>
</feature>
<dbReference type="InterPro" id="IPR036721">
    <property type="entry name" value="RCK_C_sf"/>
</dbReference>
<feature type="transmembrane region" description="Helical" evidence="7">
    <location>
        <begin position="137"/>
        <end position="155"/>
    </location>
</feature>
<evidence type="ECO:0000256" key="7">
    <source>
        <dbReference type="SAM" id="Phobius"/>
    </source>
</evidence>
<dbReference type="InterPro" id="IPR006037">
    <property type="entry name" value="RCK_C"/>
</dbReference>
<feature type="transmembrane region" description="Helical" evidence="7">
    <location>
        <begin position="5"/>
        <end position="22"/>
    </location>
</feature>
<evidence type="ECO:0000313" key="10">
    <source>
        <dbReference type="Proteomes" id="UP000636010"/>
    </source>
</evidence>
<keyword evidence="4" id="KW-0677">Repeat</keyword>
<evidence type="ECO:0000313" key="9">
    <source>
        <dbReference type="EMBL" id="GGC44842.1"/>
    </source>
</evidence>
<dbReference type="Pfam" id="PF02080">
    <property type="entry name" value="TrkA_C"/>
    <property type="match status" value="2"/>
</dbReference>
<feature type="transmembrane region" description="Helical" evidence="7">
    <location>
        <begin position="575"/>
        <end position="595"/>
    </location>
</feature>
<sequence>MDYSIIATIAVILGAIILFISEKLPVDLIALLIICSLVLVGVITPLQGIAGFSNPATITVAFMFVMSAALLKTGALQFVAYKLADIFKANFKLGLGLMMLLIALISAFINNTPVVAVFIPVVIQIAKSTGVSPSKMLIPLSFASIFGGTCTYIGTSTNVLVSGIAVQAGLEGFSMFQLLPFGLVLVAVGTLYMLFIGIKILPKNRQNEDLEEKFGMRDYLTEIELQDNTDSIGKTIMESPLVNDLKIDILEVQRKGTRYSLPPGDFVLHADDVLKVRCNLSNIKELKSRAKILDSSSVKMAGDNLKGKGSSLVEMVISSNSEFDGKNLRELDFRRRFRASPLAIRHRDEVLHEDLYDVKLKAGDVLLSEVKSHYVKELKKQETQQNAPFALLSADKVLDFDKRQFLIVLSVLAIVIGLATFEVVDIVISVIAGVISLVMLKVLNMREVYEAINWKIVFLLAGVLSLGVALNNTGLDKTIASGLIHKLGNHGPVVILSGLYIITAILTEVMSNNATAALMAPIAIAISINLGLSPTPFLMAVTFAASASFMTPIGYQTNTMVYTAGSYRFTDFVKVGIVLNLTFWLLATFLIPIFFPF</sequence>
<evidence type="ECO:0000256" key="2">
    <source>
        <dbReference type="ARBA" id="ARBA00022448"/>
    </source>
</evidence>
<protein>
    <submittedName>
        <fullName evidence="9">Membrane protein</fullName>
    </submittedName>
</protein>
<evidence type="ECO:0000256" key="1">
    <source>
        <dbReference type="ARBA" id="ARBA00004141"/>
    </source>
</evidence>
<comment type="subcellular location">
    <subcellularLocation>
        <location evidence="1">Membrane</location>
        <topology evidence="1">Multi-pass membrane protein</topology>
    </subcellularLocation>
</comment>
<keyword evidence="10" id="KW-1185">Reference proteome</keyword>
<feature type="transmembrane region" description="Helical" evidence="7">
    <location>
        <begin position="175"/>
        <end position="195"/>
    </location>
</feature>
<dbReference type="PROSITE" id="PS51202">
    <property type="entry name" value="RCK_C"/>
    <property type="match status" value="2"/>
</dbReference>
<dbReference type="PROSITE" id="PS01271">
    <property type="entry name" value="NA_SULFATE"/>
    <property type="match status" value="1"/>
</dbReference>
<dbReference type="RefSeq" id="WP_188465581.1">
    <property type="nucleotide sequence ID" value="NZ_BAABHU010000011.1"/>
</dbReference>
<dbReference type="SUPFAM" id="SSF116726">
    <property type="entry name" value="TrkA C-terminal domain-like"/>
    <property type="match status" value="2"/>
</dbReference>
<keyword evidence="5 7" id="KW-1133">Transmembrane helix</keyword>
<reference evidence="10" key="1">
    <citation type="journal article" date="2019" name="Int. J. Syst. Evol. Microbiol.">
        <title>The Global Catalogue of Microorganisms (GCM) 10K type strain sequencing project: providing services to taxonomists for standard genome sequencing and annotation.</title>
        <authorList>
            <consortium name="The Broad Institute Genomics Platform"/>
            <consortium name="The Broad Institute Genome Sequencing Center for Infectious Disease"/>
            <person name="Wu L."/>
            <person name="Ma J."/>
        </authorList>
    </citation>
    <scope>NUCLEOTIDE SEQUENCE [LARGE SCALE GENOMIC DNA]</scope>
    <source>
        <strain evidence="10">CGMCC 1.10832</strain>
    </source>
</reference>
<gene>
    <name evidence="9" type="ORF">GCM10011506_33060</name>
</gene>
<comment type="caution">
    <text evidence="9">The sequence shown here is derived from an EMBL/GenBank/DDBJ whole genome shotgun (WGS) entry which is preliminary data.</text>
</comment>
<evidence type="ECO:0000256" key="4">
    <source>
        <dbReference type="ARBA" id="ARBA00022737"/>
    </source>
</evidence>
<keyword evidence="6 7" id="KW-0472">Membrane</keyword>
<dbReference type="Pfam" id="PF03600">
    <property type="entry name" value="CitMHS"/>
    <property type="match status" value="1"/>
</dbReference>
<dbReference type="EMBL" id="BMEC01000011">
    <property type="protein sequence ID" value="GGC44842.1"/>
    <property type="molecule type" value="Genomic_DNA"/>
</dbReference>
<organism evidence="9 10">
    <name type="scientific">Marivirga lumbricoides</name>
    <dbReference type="NCBI Taxonomy" id="1046115"/>
    <lineage>
        <taxon>Bacteria</taxon>
        <taxon>Pseudomonadati</taxon>
        <taxon>Bacteroidota</taxon>
        <taxon>Cytophagia</taxon>
        <taxon>Cytophagales</taxon>
        <taxon>Marivirgaceae</taxon>
        <taxon>Marivirga</taxon>
    </lineage>
</organism>
<name>A0ABQ1MTP5_9BACT</name>
<feature type="transmembrane region" description="Helical" evidence="7">
    <location>
        <begin position="405"/>
        <end position="421"/>
    </location>
</feature>
<evidence type="ECO:0000256" key="5">
    <source>
        <dbReference type="ARBA" id="ARBA00022989"/>
    </source>
</evidence>
<feature type="domain" description="RCK C-terminal" evidence="8">
    <location>
        <begin position="300"/>
        <end position="384"/>
    </location>
</feature>
<dbReference type="Gene3D" id="3.30.70.1450">
    <property type="entry name" value="Regulator of K+ conductance, C-terminal domain"/>
    <property type="match status" value="2"/>
</dbReference>
<evidence type="ECO:0000259" key="8">
    <source>
        <dbReference type="PROSITE" id="PS51202"/>
    </source>
</evidence>
<proteinExistence type="predicted"/>
<dbReference type="InterPro" id="IPR004680">
    <property type="entry name" value="Cit_transptr-like_dom"/>
</dbReference>
<dbReference type="InterPro" id="IPR031312">
    <property type="entry name" value="Na/sul_symport_CS"/>
</dbReference>
<feature type="transmembrane region" description="Helical" evidence="7">
    <location>
        <begin position="456"/>
        <end position="475"/>
    </location>
</feature>
<dbReference type="PANTHER" id="PTHR43652">
    <property type="entry name" value="BASIC AMINO ACID ANTIPORTER YFCC-RELATED"/>
    <property type="match status" value="1"/>
</dbReference>
<accession>A0ABQ1MTP5</accession>
<feature type="transmembrane region" description="Helical" evidence="7">
    <location>
        <begin position="100"/>
        <end position="125"/>
    </location>
</feature>
<keyword evidence="2" id="KW-0813">Transport</keyword>
<dbReference type="InterPro" id="IPR051679">
    <property type="entry name" value="DASS-Related_Transporters"/>
</dbReference>
<keyword evidence="3 7" id="KW-0812">Transmembrane</keyword>
<feature type="transmembrane region" description="Helical" evidence="7">
    <location>
        <begin position="514"/>
        <end position="531"/>
    </location>
</feature>
<evidence type="ECO:0000256" key="3">
    <source>
        <dbReference type="ARBA" id="ARBA00022692"/>
    </source>
</evidence>
<evidence type="ECO:0000256" key="6">
    <source>
        <dbReference type="ARBA" id="ARBA00023136"/>
    </source>
</evidence>
<dbReference type="PANTHER" id="PTHR43652:SF2">
    <property type="entry name" value="BASIC AMINO ACID ANTIPORTER YFCC-RELATED"/>
    <property type="match status" value="1"/>
</dbReference>
<feature type="transmembrane region" description="Helical" evidence="7">
    <location>
        <begin position="58"/>
        <end position="80"/>
    </location>
</feature>
<dbReference type="Proteomes" id="UP000636010">
    <property type="component" value="Unassembled WGS sequence"/>
</dbReference>
<feature type="domain" description="RCK C-terminal" evidence="8">
    <location>
        <begin position="208"/>
        <end position="292"/>
    </location>
</feature>
<feature type="transmembrane region" description="Helical" evidence="7">
    <location>
        <begin position="487"/>
        <end position="507"/>
    </location>
</feature>